<feature type="region of interest" description="Disordered" evidence="1">
    <location>
        <begin position="78"/>
        <end position="101"/>
    </location>
</feature>
<organism evidence="2 3">
    <name type="scientific">Pinctada imbricata</name>
    <name type="common">Atlantic pearl-oyster</name>
    <name type="synonym">Pinctada martensii</name>
    <dbReference type="NCBI Taxonomy" id="66713"/>
    <lineage>
        <taxon>Eukaryota</taxon>
        <taxon>Metazoa</taxon>
        <taxon>Spiralia</taxon>
        <taxon>Lophotrochozoa</taxon>
        <taxon>Mollusca</taxon>
        <taxon>Bivalvia</taxon>
        <taxon>Autobranchia</taxon>
        <taxon>Pteriomorphia</taxon>
        <taxon>Pterioida</taxon>
        <taxon>Pterioidea</taxon>
        <taxon>Pteriidae</taxon>
        <taxon>Pinctada</taxon>
    </lineage>
</organism>
<comment type="caution">
    <text evidence="2">The sequence shown here is derived from an EMBL/GenBank/DDBJ whole genome shotgun (WGS) entry which is preliminary data.</text>
</comment>
<proteinExistence type="predicted"/>
<dbReference type="Proteomes" id="UP001186944">
    <property type="component" value="Unassembled WGS sequence"/>
</dbReference>
<name>A0AA88Y2E1_PINIB</name>
<dbReference type="EMBL" id="VSWD01000011">
    <property type="protein sequence ID" value="KAK3087963.1"/>
    <property type="molecule type" value="Genomic_DNA"/>
</dbReference>
<reference evidence="2" key="1">
    <citation type="submission" date="2019-08" db="EMBL/GenBank/DDBJ databases">
        <title>The improved chromosome-level genome for the pearl oyster Pinctada fucata martensii using PacBio sequencing and Hi-C.</title>
        <authorList>
            <person name="Zheng Z."/>
        </authorList>
    </citation>
    <scope>NUCLEOTIDE SEQUENCE</scope>
    <source>
        <strain evidence="2">ZZ-2019</strain>
        <tissue evidence="2">Adductor muscle</tissue>
    </source>
</reference>
<keyword evidence="3" id="KW-1185">Reference proteome</keyword>
<gene>
    <name evidence="2" type="ORF">FSP39_012876</name>
</gene>
<protein>
    <submittedName>
        <fullName evidence="2">Uncharacterized protein</fullName>
    </submittedName>
</protein>
<feature type="region of interest" description="Disordered" evidence="1">
    <location>
        <begin position="175"/>
        <end position="213"/>
    </location>
</feature>
<dbReference type="AlphaFoldDB" id="A0AA88Y2E1"/>
<evidence type="ECO:0000313" key="2">
    <source>
        <dbReference type="EMBL" id="KAK3087963.1"/>
    </source>
</evidence>
<evidence type="ECO:0000256" key="1">
    <source>
        <dbReference type="SAM" id="MobiDB-lite"/>
    </source>
</evidence>
<accession>A0AA88Y2E1</accession>
<feature type="compositionally biased region" description="Basic and acidic residues" evidence="1">
    <location>
        <begin position="81"/>
        <end position="101"/>
    </location>
</feature>
<sequence length="224" mass="25672">MWKETSTKSFIFVSQLLLFLQDFSQKMISRVHEIEIEVDGLMNESKLTSVRLNNVFNDFIMLANTQFVENRVYDEDVSQDDVAKSGEQQEDKEKTREEREAELIPRVQEALKLGIDVIDKAFDQLDSHAADSDSEDDDTAYRVDPILEAKDPYLSRPLPLMIGEPKFMEDDNVGLMEVESEGEESDVGSISDSDEDVKKPASDSEESSEEVNIHQYFIYLRNNN</sequence>
<evidence type="ECO:0000313" key="3">
    <source>
        <dbReference type="Proteomes" id="UP001186944"/>
    </source>
</evidence>